<name>A0A7T0LJE2_9ACTO</name>
<keyword evidence="10" id="KW-0472">Membrane</keyword>
<organism evidence="12 13">
    <name type="scientific">Actinomyces respiraculi</name>
    <dbReference type="NCBI Taxonomy" id="2744574"/>
    <lineage>
        <taxon>Bacteria</taxon>
        <taxon>Bacillati</taxon>
        <taxon>Actinomycetota</taxon>
        <taxon>Actinomycetes</taxon>
        <taxon>Actinomycetales</taxon>
        <taxon>Actinomycetaceae</taxon>
        <taxon>Actinomyces</taxon>
    </lineage>
</organism>
<keyword evidence="7 12" id="KW-0067">ATP-binding</keyword>
<dbReference type="InterPro" id="IPR050482">
    <property type="entry name" value="Sensor_HK_TwoCompSys"/>
</dbReference>
<evidence type="ECO:0000256" key="10">
    <source>
        <dbReference type="SAM" id="Phobius"/>
    </source>
</evidence>
<evidence type="ECO:0000259" key="11">
    <source>
        <dbReference type="SMART" id="SM00387"/>
    </source>
</evidence>
<keyword evidence="3" id="KW-0597">Phosphoprotein</keyword>
<evidence type="ECO:0000256" key="5">
    <source>
        <dbReference type="ARBA" id="ARBA00022741"/>
    </source>
</evidence>
<evidence type="ECO:0000256" key="7">
    <source>
        <dbReference type="ARBA" id="ARBA00022840"/>
    </source>
</evidence>
<dbReference type="SUPFAM" id="SSF55874">
    <property type="entry name" value="ATPase domain of HSP90 chaperone/DNA topoisomerase II/histidine kinase"/>
    <property type="match status" value="1"/>
</dbReference>
<feature type="compositionally biased region" description="Basic and acidic residues" evidence="9">
    <location>
        <begin position="355"/>
        <end position="367"/>
    </location>
</feature>
<evidence type="ECO:0000256" key="1">
    <source>
        <dbReference type="ARBA" id="ARBA00000085"/>
    </source>
</evidence>
<keyword evidence="8" id="KW-0902">Two-component regulatory system</keyword>
<dbReference type="Pfam" id="PF07730">
    <property type="entry name" value="HisKA_3"/>
    <property type="match status" value="1"/>
</dbReference>
<dbReference type="Pfam" id="PF02518">
    <property type="entry name" value="HATPase_c"/>
    <property type="match status" value="1"/>
</dbReference>
<proteinExistence type="predicted"/>
<keyword evidence="10" id="KW-1133">Transmembrane helix</keyword>
<dbReference type="PANTHER" id="PTHR24421">
    <property type="entry name" value="NITRATE/NITRITE SENSOR PROTEIN NARX-RELATED"/>
    <property type="match status" value="1"/>
</dbReference>
<reference evidence="12 13" key="1">
    <citation type="submission" date="2020-11" db="EMBL/GenBank/DDBJ databases">
        <title>Actinomyces sp. ZJ750.</title>
        <authorList>
            <person name="Zhou J."/>
        </authorList>
    </citation>
    <scope>NUCLEOTIDE SEQUENCE [LARGE SCALE GENOMIC DNA]</scope>
    <source>
        <strain evidence="12 13">ZJ750</strain>
    </source>
</reference>
<dbReference type="InterPro" id="IPR003594">
    <property type="entry name" value="HATPase_dom"/>
</dbReference>
<evidence type="ECO:0000256" key="9">
    <source>
        <dbReference type="SAM" id="MobiDB-lite"/>
    </source>
</evidence>
<evidence type="ECO:0000256" key="3">
    <source>
        <dbReference type="ARBA" id="ARBA00022553"/>
    </source>
</evidence>
<evidence type="ECO:0000256" key="2">
    <source>
        <dbReference type="ARBA" id="ARBA00012438"/>
    </source>
</evidence>
<dbReference type="GO" id="GO:0016020">
    <property type="term" value="C:membrane"/>
    <property type="evidence" value="ECO:0007669"/>
    <property type="project" value="InterPro"/>
</dbReference>
<evidence type="ECO:0000313" key="12">
    <source>
        <dbReference type="EMBL" id="QPL04876.1"/>
    </source>
</evidence>
<dbReference type="Proteomes" id="UP000594637">
    <property type="component" value="Chromosome"/>
</dbReference>
<dbReference type="GO" id="GO:0000155">
    <property type="term" value="F:phosphorelay sensor kinase activity"/>
    <property type="evidence" value="ECO:0007669"/>
    <property type="project" value="InterPro"/>
</dbReference>
<sequence length="417" mass="44309">MRVVADKAVLAGVCVAIVVIACEADGHAVAWLLVAVTVSALCGALEEGDGGEDGGDGARRTRARAGASALMPSALLLAGALEPRAVVVVPLLVYDLVRALTRRSHGGDRPAWWTWALAAAVPVWLRALDHPDVVKGATVAFVGAVALLGALLAVRTVELAGRTRHMHVLRDDLDRRIRDLVVSRARLEEASEYEARAAVLGERTRIAQDIHDGVGHQLTRLLLQARALEVVHRDDEAVVAALGTLTSGIDDALTLMRTSVHDLADDAQDLATTLHVLAGRSGLEVDVECDLEREPPAQVARCVSALVREALTNAVRHGRAQRVSVSVTDLPALWRVRVVDDGAGRLDPGLPAPGRLDDGGPRGRGRQDPAAPRPSHRGLGLMSMADRVEALGGRLHVHARPRFTILATIPKPQEEPA</sequence>
<dbReference type="EC" id="2.7.13.3" evidence="2"/>
<keyword evidence="6" id="KW-0418">Kinase</keyword>
<keyword evidence="5" id="KW-0547">Nucleotide-binding</keyword>
<comment type="catalytic activity">
    <reaction evidence="1">
        <text>ATP + protein L-histidine = ADP + protein N-phospho-L-histidine.</text>
        <dbReference type="EC" id="2.7.13.3"/>
    </reaction>
</comment>
<feature type="region of interest" description="Disordered" evidence="9">
    <location>
        <begin position="344"/>
        <end position="380"/>
    </location>
</feature>
<dbReference type="RefSeq" id="WP_166855871.1">
    <property type="nucleotide sequence ID" value="NZ_CP063989.1"/>
</dbReference>
<keyword evidence="4" id="KW-0808">Transferase</keyword>
<accession>A0A7T0LJE2</accession>
<evidence type="ECO:0000313" key="13">
    <source>
        <dbReference type="Proteomes" id="UP000594637"/>
    </source>
</evidence>
<dbReference type="GO" id="GO:0046983">
    <property type="term" value="F:protein dimerization activity"/>
    <property type="evidence" value="ECO:0007669"/>
    <property type="project" value="InterPro"/>
</dbReference>
<feature type="compositionally biased region" description="Low complexity" evidence="9">
    <location>
        <begin position="345"/>
        <end position="354"/>
    </location>
</feature>
<feature type="transmembrane region" description="Helical" evidence="10">
    <location>
        <begin position="133"/>
        <end position="154"/>
    </location>
</feature>
<keyword evidence="13" id="KW-1185">Reference proteome</keyword>
<dbReference type="SMART" id="SM00387">
    <property type="entry name" value="HATPase_c"/>
    <property type="match status" value="1"/>
</dbReference>
<dbReference type="PANTHER" id="PTHR24421:SF10">
    <property type="entry name" value="NITRATE_NITRITE SENSOR PROTEIN NARQ"/>
    <property type="match status" value="1"/>
</dbReference>
<evidence type="ECO:0000256" key="4">
    <source>
        <dbReference type="ARBA" id="ARBA00022679"/>
    </source>
</evidence>
<dbReference type="KEGG" id="arep:ID810_09000"/>
<dbReference type="InterPro" id="IPR011712">
    <property type="entry name" value="Sig_transdc_His_kin_sub3_dim/P"/>
</dbReference>
<dbReference type="EMBL" id="CP063989">
    <property type="protein sequence ID" value="QPL04876.1"/>
    <property type="molecule type" value="Genomic_DNA"/>
</dbReference>
<dbReference type="GO" id="GO:0005524">
    <property type="term" value="F:ATP binding"/>
    <property type="evidence" value="ECO:0007669"/>
    <property type="project" value="UniProtKB-KW"/>
</dbReference>
<dbReference type="Gene3D" id="3.30.565.10">
    <property type="entry name" value="Histidine kinase-like ATPase, C-terminal domain"/>
    <property type="match status" value="1"/>
</dbReference>
<feature type="transmembrane region" description="Helical" evidence="10">
    <location>
        <begin position="109"/>
        <end position="127"/>
    </location>
</feature>
<evidence type="ECO:0000256" key="8">
    <source>
        <dbReference type="ARBA" id="ARBA00023012"/>
    </source>
</evidence>
<evidence type="ECO:0000256" key="6">
    <source>
        <dbReference type="ARBA" id="ARBA00022777"/>
    </source>
</evidence>
<dbReference type="Gene3D" id="1.20.5.1930">
    <property type="match status" value="1"/>
</dbReference>
<dbReference type="InterPro" id="IPR036890">
    <property type="entry name" value="HATPase_C_sf"/>
</dbReference>
<protein>
    <recommendedName>
        <fullName evidence="2">histidine kinase</fullName>
        <ecNumber evidence="2">2.7.13.3</ecNumber>
    </recommendedName>
</protein>
<dbReference type="CDD" id="cd16917">
    <property type="entry name" value="HATPase_UhpB-NarQ-NarX-like"/>
    <property type="match status" value="1"/>
</dbReference>
<gene>
    <name evidence="12" type="ORF">ID810_09000</name>
</gene>
<dbReference type="PROSITE" id="PS51257">
    <property type="entry name" value="PROKAR_LIPOPROTEIN"/>
    <property type="match status" value="1"/>
</dbReference>
<feature type="domain" description="Histidine kinase/HSP90-like ATPase" evidence="11">
    <location>
        <begin position="298"/>
        <end position="413"/>
    </location>
</feature>
<keyword evidence="10" id="KW-0812">Transmembrane</keyword>
<dbReference type="AlphaFoldDB" id="A0A7T0LJE2"/>